<keyword evidence="3" id="KW-1185">Reference proteome</keyword>
<feature type="transmembrane region" description="Helical" evidence="1">
    <location>
        <begin position="21"/>
        <end position="40"/>
    </location>
</feature>
<keyword evidence="1" id="KW-0812">Transmembrane</keyword>
<accession>A0ABY9IDV9</accession>
<evidence type="ECO:0000256" key="1">
    <source>
        <dbReference type="SAM" id="Phobius"/>
    </source>
</evidence>
<name>A0ABY9IDV9_9ACTN</name>
<keyword evidence="1" id="KW-0472">Membrane</keyword>
<protein>
    <submittedName>
        <fullName evidence="2">Uncharacterized protein</fullName>
    </submittedName>
</protein>
<sequence length="42" mass="4526">MVNEAPDTPPRRTFRRTRPGRPALFIAAVLVLVVAAAVLVPS</sequence>
<organism evidence="2 3">
    <name type="scientific">Streptomyces laculatispora</name>
    <dbReference type="NCBI Taxonomy" id="887464"/>
    <lineage>
        <taxon>Bacteria</taxon>
        <taxon>Bacillati</taxon>
        <taxon>Actinomycetota</taxon>
        <taxon>Actinomycetes</taxon>
        <taxon>Kitasatosporales</taxon>
        <taxon>Streptomycetaceae</taxon>
        <taxon>Streptomyces</taxon>
    </lineage>
</organism>
<reference evidence="2 3" key="1">
    <citation type="submission" date="2023-03" db="EMBL/GenBank/DDBJ databases">
        <title>Isolation and description of six Streptomyces strains from soil environments, able to metabolize different microbial glucans.</title>
        <authorList>
            <person name="Widen T."/>
            <person name="Larsbrink J."/>
        </authorList>
    </citation>
    <scope>NUCLEOTIDE SEQUENCE [LARGE SCALE GENOMIC DNA]</scope>
    <source>
        <strain evidence="2 3">Mut2</strain>
    </source>
</reference>
<proteinExistence type="predicted"/>
<evidence type="ECO:0000313" key="2">
    <source>
        <dbReference type="EMBL" id="WLQ44561.1"/>
    </source>
</evidence>
<dbReference type="Proteomes" id="UP001229952">
    <property type="component" value="Chromosome"/>
</dbReference>
<dbReference type="RefSeq" id="WP_306091838.1">
    <property type="nucleotide sequence ID" value="NZ_CP120992.1"/>
</dbReference>
<keyword evidence="1" id="KW-1133">Transmembrane helix</keyword>
<gene>
    <name evidence="2" type="ORF">P8A22_34450</name>
</gene>
<evidence type="ECO:0000313" key="3">
    <source>
        <dbReference type="Proteomes" id="UP001229952"/>
    </source>
</evidence>
<dbReference type="EMBL" id="CP120992">
    <property type="protein sequence ID" value="WLQ44561.1"/>
    <property type="molecule type" value="Genomic_DNA"/>
</dbReference>